<accession>A0A834PC71</accession>
<feature type="compositionally biased region" description="Acidic residues" evidence="1">
    <location>
        <begin position="12"/>
        <end position="31"/>
    </location>
</feature>
<organism evidence="2 3">
    <name type="scientific">Vespula pensylvanica</name>
    <name type="common">Western yellow jacket</name>
    <name type="synonym">Wasp</name>
    <dbReference type="NCBI Taxonomy" id="30213"/>
    <lineage>
        <taxon>Eukaryota</taxon>
        <taxon>Metazoa</taxon>
        <taxon>Ecdysozoa</taxon>
        <taxon>Arthropoda</taxon>
        <taxon>Hexapoda</taxon>
        <taxon>Insecta</taxon>
        <taxon>Pterygota</taxon>
        <taxon>Neoptera</taxon>
        <taxon>Endopterygota</taxon>
        <taxon>Hymenoptera</taxon>
        <taxon>Apocrita</taxon>
        <taxon>Aculeata</taxon>
        <taxon>Vespoidea</taxon>
        <taxon>Vespidae</taxon>
        <taxon>Vespinae</taxon>
        <taxon>Vespula</taxon>
    </lineage>
</organism>
<dbReference type="AlphaFoldDB" id="A0A834PC71"/>
<proteinExistence type="predicted"/>
<reference evidence="2" key="1">
    <citation type="journal article" date="2020" name="G3 (Bethesda)">
        <title>High-Quality Assemblies for Three Invasive Social Wasps from the &lt;i&gt;Vespula&lt;/i&gt; Genus.</title>
        <authorList>
            <person name="Harrop T.W.R."/>
            <person name="Guhlin J."/>
            <person name="McLaughlin G.M."/>
            <person name="Permina E."/>
            <person name="Stockwell P."/>
            <person name="Gilligan J."/>
            <person name="Le Lec M.F."/>
            <person name="Gruber M.A.M."/>
            <person name="Quinn O."/>
            <person name="Lovegrove M."/>
            <person name="Duncan E.J."/>
            <person name="Remnant E.J."/>
            <person name="Van Eeckhoven J."/>
            <person name="Graham B."/>
            <person name="Knapp R.A."/>
            <person name="Langford K.W."/>
            <person name="Kronenberg Z."/>
            <person name="Press M.O."/>
            <person name="Eacker S.M."/>
            <person name="Wilson-Rankin E.E."/>
            <person name="Purcell J."/>
            <person name="Lester P.J."/>
            <person name="Dearden P.K."/>
        </authorList>
    </citation>
    <scope>NUCLEOTIDE SEQUENCE</scope>
    <source>
        <strain evidence="2">Volc-1</strain>
    </source>
</reference>
<name>A0A834PC71_VESPE</name>
<comment type="caution">
    <text evidence="2">The sequence shown here is derived from an EMBL/GenBank/DDBJ whole genome shotgun (WGS) entry which is preliminary data.</text>
</comment>
<feature type="region of interest" description="Disordered" evidence="1">
    <location>
        <begin position="93"/>
        <end position="141"/>
    </location>
</feature>
<sequence>MNERTVAVATEEKEEEEEDDDDDDDNVDVDEETKKKGAVVARCKRLSTGEEAPRPPLHALRKPLGSSMVGEEDGEARAVLVATPTPYLEIGELTTFHPIRNEENDDDTTTTTTTTINNNNNNDDDDDANANDDDDHVVGQERRPVDSFDLLVATMADDEVLFDEVYELCEIIGK</sequence>
<feature type="compositionally biased region" description="Low complexity" evidence="1">
    <location>
        <begin position="109"/>
        <end position="121"/>
    </location>
</feature>
<evidence type="ECO:0000313" key="2">
    <source>
        <dbReference type="EMBL" id="KAF7435401.1"/>
    </source>
</evidence>
<feature type="region of interest" description="Disordered" evidence="1">
    <location>
        <begin position="1"/>
        <end position="72"/>
    </location>
</feature>
<evidence type="ECO:0000313" key="3">
    <source>
        <dbReference type="Proteomes" id="UP000600918"/>
    </source>
</evidence>
<protein>
    <submittedName>
        <fullName evidence="2">Uncharacterized protein</fullName>
    </submittedName>
</protein>
<evidence type="ECO:0000256" key="1">
    <source>
        <dbReference type="SAM" id="MobiDB-lite"/>
    </source>
</evidence>
<dbReference type="EMBL" id="JACSDY010000002">
    <property type="protein sequence ID" value="KAF7435401.1"/>
    <property type="molecule type" value="Genomic_DNA"/>
</dbReference>
<gene>
    <name evidence="2" type="ORF">H0235_003592</name>
</gene>
<dbReference type="Proteomes" id="UP000600918">
    <property type="component" value="Unassembled WGS sequence"/>
</dbReference>
<keyword evidence="3" id="KW-1185">Reference proteome</keyword>
<feature type="compositionally biased region" description="Acidic residues" evidence="1">
    <location>
        <begin position="122"/>
        <end position="135"/>
    </location>
</feature>